<evidence type="ECO:0000313" key="1">
    <source>
        <dbReference type="EMBL" id="KRY72502.1"/>
    </source>
</evidence>
<dbReference type="EMBL" id="JYDR01000044">
    <property type="protein sequence ID" value="KRY72502.1"/>
    <property type="molecule type" value="Genomic_DNA"/>
</dbReference>
<protein>
    <submittedName>
        <fullName evidence="1">Uncharacterized protein</fullName>
    </submittedName>
</protein>
<dbReference type="AlphaFoldDB" id="A0A0V1EFH5"/>
<accession>A0A0V1EFH5</accession>
<evidence type="ECO:0000313" key="2">
    <source>
        <dbReference type="Proteomes" id="UP000054632"/>
    </source>
</evidence>
<organism evidence="1 2">
    <name type="scientific">Trichinella pseudospiralis</name>
    <name type="common">Parasitic roundworm</name>
    <dbReference type="NCBI Taxonomy" id="6337"/>
    <lineage>
        <taxon>Eukaryota</taxon>
        <taxon>Metazoa</taxon>
        <taxon>Ecdysozoa</taxon>
        <taxon>Nematoda</taxon>
        <taxon>Enoplea</taxon>
        <taxon>Dorylaimia</taxon>
        <taxon>Trichinellida</taxon>
        <taxon>Trichinellidae</taxon>
        <taxon>Trichinella</taxon>
    </lineage>
</organism>
<sequence>MNERTNNKFKKVINIFLNKATLNFILSLSTKGHNKCHNEYQNALRSRLTRLGFETALIPAIQGNFPNTRKANAVLGLITRYRTEEETKRKIKMLLVTAFLPVPQADTVVFACHVIKLIKHILENKLLQNNKLSDS</sequence>
<feature type="non-terminal residue" evidence="1">
    <location>
        <position position="135"/>
    </location>
</feature>
<proteinExistence type="predicted"/>
<dbReference type="Proteomes" id="UP000054632">
    <property type="component" value="Unassembled WGS sequence"/>
</dbReference>
<reference evidence="1 2" key="1">
    <citation type="submission" date="2015-01" db="EMBL/GenBank/DDBJ databases">
        <title>Evolution of Trichinella species and genotypes.</title>
        <authorList>
            <person name="Korhonen P.K."/>
            <person name="Edoardo P."/>
            <person name="Giuseppe L.R."/>
            <person name="Gasser R.B."/>
        </authorList>
    </citation>
    <scope>NUCLEOTIDE SEQUENCE [LARGE SCALE GENOMIC DNA]</scope>
    <source>
        <strain evidence="1">ISS13</strain>
    </source>
</reference>
<name>A0A0V1EFH5_TRIPS</name>
<gene>
    <name evidence="1" type="ORF">T4A_11838</name>
</gene>
<comment type="caution">
    <text evidence="1">The sequence shown here is derived from an EMBL/GenBank/DDBJ whole genome shotgun (WGS) entry which is preliminary data.</text>
</comment>